<evidence type="ECO:0000256" key="4">
    <source>
        <dbReference type="ARBA" id="ARBA00022695"/>
    </source>
</evidence>
<dbReference type="GO" id="GO:0016779">
    <property type="term" value="F:nucleotidyltransferase activity"/>
    <property type="evidence" value="ECO:0007669"/>
    <property type="project" value="UniProtKB-KW"/>
</dbReference>
<evidence type="ECO:0000259" key="7">
    <source>
        <dbReference type="Pfam" id="PF20266"/>
    </source>
</evidence>
<dbReference type="Proteomes" id="UP000681722">
    <property type="component" value="Unassembled WGS sequence"/>
</dbReference>
<dbReference type="GO" id="GO:0046872">
    <property type="term" value="F:metal ion binding"/>
    <property type="evidence" value="ECO:0007669"/>
    <property type="project" value="UniProtKB-KW"/>
</dbReference>
<dbReference type="AlphaFoldDB" id="A0A814VD07"/>
<organism evidence="8 10">
    <name type="scientific">Didymodactylos carnosus</name>
    <dbReference type="NCBI Taxonomy" id="1234261"/>
    <lineage>
        <taxon>Eukaryota</taxon>
        <taxon>Metazoa</taxon>
        <taxon>Spiralia</taxon>
        <taxon>Gnathifera</taxon>
        <taxon>Rotifera</taxon>
        <taxon>Eurotatoria</taxon>
        <taxon>Bdelloidea</taxon>
        <taxon>Philodinida</taxon>
        <taxon>Philodinidae</taxon>
        <taxon>Didymodactylos</taxon>
    </lineage>
</organism>
<dbReference type="Proteomes" id="UP000663829">
    <property type="component" value="Unassembled WGS sequence"/>
</dbReference>
<evidence type="ECO:0000313" key="10">
    <source>
        <dbReference type="Proteomes" id="UP000663829"/>
    </source>
</evidence>
<keyword evidence="3" id="KW-0808">Transferase</keyword>
<reference evidence="8" key="1">
    <citation type="submission" date="2021-02" db="EMBL/GenBank/DDBJ databases">
        <authorList>
            <person name="Nowell W R."/>
        </authorList>
    </citation>
    <scope>NUCLEOTIDE SEQUENCE</scope>
</reference>
<evidence type="ECO:0000256" key="1">
    <source>
        <dbReference type="ARBA" id="ARBA00001946"/>
    </source>
</evidence>
<dbReference type="EMBL" id="CAJOBC010008144">
    <property type="protein sequence ID" value="CAF3953645.1"/>
    <property type="molecule type" value="Genomic_DNA"/>
</dbReference>
<accession>A0A814VD07</accession>
<keyword evidence="4" id="KW-0548">Nucleotidyltransferase</keyword>
<evidence type="ECO:0000313" key="8">
    <source>
        <dbReference type="EMBL" id="CAF1189365.1"/>
    </source>
</evidence>
<dbReference type="Pfam" id="PF20266">
    <property type="entry name" value="Mab-21_C"/>
    <property type="match status" value="1"/>
</dbReference>
<comment type="similarity">
    <text evidence="2">Belongs to the mab-21 family.</text>
</comment>
<dbReference type="PANTHER" id="PTHR10656">
    <property type="entry name" value="CELL FATE DETERMINING PROTEIN MAB21-RELATED"/>
    <property type="match status" value="1"/>
</dbReference>
<protein>
    <recommendedName>
        <fullName evidence="7">Mab-21-like HhH/H2TH-like domain-containing protein</fullName>
    </recommendedName>
</protein>
<proteinExistence type="inferred from homology"/>
<evidence type="ECO:0000256" key="5">
    <source>
        <dbReference type="ARBA" id="ARBA00022723"/>
    </source>
</evidence>
<dbReference type="InterPro" id="IPR003903">
    <property type="entry name" value="UIM_dom"/>
</dbReference>
<dbReference type="InterPro" id="IPR046906">
    <property type="entry name" value="Mab-21_HhH/H2TH-like"/>
</dbReference>
<keyword evidence="10" id="KW-1185">Reference proteome</keyword>
<comment type="cofactor">
    <cofactor evidence="1">
        <name>Mg(2+)</name>
        <dbReference type="ChEBI" id="CHEBI:18420"/>
    </cofactor>
</comment>
<name>A0A814VD07_9BILA</name>
<dbReference type="PROSITE" id="PS50330">
    <property type="entry name" value="UIM"/>
    <property type="match status" value="1"/>
</dbReference>
<dbReference type="SMART" id="SM01265">
    <property type="entry name" value="Mab-21"/>
    <property type="match status" value="1"/>
</dbReference>
<keyword evidence="5" id="KW-0479">Metal-binding</keyword>
<sequence length="698" mass="80481">MATAKTDGTYSFLTGSTVEGQTYARHLANQNIQDIDILIHKGTIQSEESLISTSVPGFLQIKRTPDVEASGSTKFTWESNSSSISCLNGFHLKTEHCTTETSFGAPLAQVTMRGDTSRDASGASAEQTLNYRTIELDKQFQEALLNTAKQHDLLNFDTIKVNYVLFCRGVSNAISQYALPLFCTPHHKEMFDEQNINVQTFRDLFTLIGPAYDYDLPQVTRVRITALLDFYAKYEHVGNPKNIIDMADYYKSCAPVNADFVSALQLKFWPRDIQPFLNRIRINRPRIHQMIMTKTSMHVISKWSTKTPSCDRELEFRYSFSAVELLLAQQRSNNEQVLNGIARSIYFKHLKGKQNVIPSYFIKTTILWMCETMELNEDSPLTLGHKWLQYAGELLRRHECPHYFIANLNILEPYSHELLDRARKILQNDVKFDKQLEIDIFTASGQKQYRDKYNRNIAYFLSNLKASDLKNALREYRQFKHSWLSLSDSNHLIIDDDEVDIGETMSILNILRALDGQENENWQTFREIFLNRKASQPPIWGETVNKDNAFGFAESLMSMSIILTMMNDHITSSNFLAQGAVRNPQDFENYLNVIHSYLDPKNLSTSFQSTYAYFYDQQVSAFEHRRLIDNHPLGPPMTSTNNEQKGFYAMLMELCENAPNENMTLRELYQWKIQNNIDDDEMLAIAIQMSLDEANKKQ</sequence>
<dbReference type="InterPro" id="IPR024810">
    <property type="entry name" value="MAB21L/cGLR"/>
</dbReference>
<gene>
    <name evidence="8" type="ORF">GPM918_LOCUS23122</name>
    <name evidence="9" type="ORF">SRO942_LOCUS23122</name>
</gene>
<evidence type="ECO:0000256" key="3">
    <source>
        <dbReference type="ARBA" id="ARBA00022679"/>
    </source>
</evidence>
<evidence type="ECO:0000256" key="6">
    <source>
        <dbReference type="ARBA" id="ARBA00022842"/>
    </source>
</evidence>
<dbReference type="PANTHER" id="PTHR10656:SF42">
    <property type="entry name" value="CYCLIC GMP-AMP SYNTHASE-LIKE PROTEIN-RELATED"/>
    <property type="match status" value="1"/>
</dbReference>
<feature type="domain" description="Mab-21-like HhH/H2TH-like" evidence="7">
    <location>
        <begin position="352"/>
        <end position="426"/>
    </location>
</feature>
<dbReference type="EMBL" id="CAJNOQ010008142">
    <property type="protein sequence ID" value="CAF1189365.1"/>
    <property type="molecule type" value="Genomic_DNA"/>
</dbReference>
<dbReference type="Gene3D" id="1.10.1410.40">
    <property type="match status" value="1"/>
</dbReference>
<comment type="caution">
    <text evidence="8">The sequence shown here is derived from an EMBL/GenBank/DDBJ whole genome shotgun (WGS) entry which is preliminary data.</text>
</comment>
<evidence type="ECO:0000256" key="2">
    <source>
        <dbReference type="ARBA" id="ARBA00008307"/>
    </source>
</evidence>
<evidence type="ECO:0000313" key="9">
    <source>
        <dbReference type="EMBL" id="CAF3953645.1"/>
    </source>
</evidence>
<keyword evidence="6" id="KW-0460">Magnesium</keyword>
<dbReference type="OrthoDB" id="269173at2759"/>
<dbReference type="SMART" id="SM00726">
    <property type="entry name" value="UIM"/>
    <property type="match status" value="1"/>
</dbReference>